<sequence>MVSRLGFISDKHSGSPHSFACPTPPGTDTASPWIQFWPHVRGFAKATLTTTTPWRSWDSRGSRRPNIYAVGENLEYGGSWSGLGLMSYYL</sequence>
<dbReference type="Proteomes" id="UP000184499">
    <property type="component" value="Unassembled WGS sequence"/>
</dbReference>
<gene>
    <name evidence="2" type="ORF">ASPBRDRAFT_123312</name>
</gene>
<name>A0A1L9UMY2_ASPBC</name>
<evidence type="ECO:0000256" key="1">
    <source>
        <dbReference type="SAM" id="MobiDB-lite"/>
    </source>
</evidence>
<dbReference type="AlphaFoldDB" id="A0A1L9UMY2"/>
<dbReference type="GeneID" id="93570075"/>
<feature type="region of interest" description="Disordered" evidence="1">
    <location>
        <begin position="1"/>
        <end position="26"/>
    </location>
</feature>
<accession>A0A1L9UMY2</accession>
<dbReference type="VEuPathDB" id="FungiDB:ASPBRDRAFT_123312"/>
<dbReference type="RefSeq" id="XP_067480218.1">
    <property type="nucleotide sequence ID" value="XM_067617587.1"/>
</dbReference>
<keyword evidence="3" id="KW-1185">Reference proteome</keyword>
<dbReference type="EMBL" id="KV878683">
    <property type="protein sequence ID" value="OJJ72970.1"/>
    <property type="molecule type" value="Genomic_DNA"/>
</dbReference>
<evidence type="ECO:0000313" key="3">
    <source>
        <dbReference type="Proteomes" id="UP000184499"/>
    </source>
</evidence>
<evidence type="ECO:0000313" key="2">
    <source>
        <dbReference type="EMBL" id="OJJ72970.1"/>
    </source>
</evidence>
<proteinExistence type="predicted"/>
<organism evidence="2 3">
    <name type="scientific">Aspergillus brasiliensis (strain CBS 101740 / IMI 381727 / IBT 21946)</name>
    <dbReference type="NCBI Taxonomy" id="767769"/>
    <lineage>
        <taxon>Eukaryota</taxon>
        <taxon>Fungi</taxon>
        <taxon>Dikarya</taxon>
        <taxon>Ascomycota</taxon>
        <taxon>Pezizomycotina</taxon>
        <taxon>Eurotiomycetes</taxon>
        <taxon>Eurotiomycetidae</taxon>
        <taxon>Eurotiales</taxon>
        <taxon>Aspergillaceae</taxon>
        <taxon>Aspergillus</taxon>
        <taxon>Aspergillus subgen. Circumdati</taxon>
    </lineage>
</organism>
<reference evidence="3" key="1">
    <citation type="journal article" date="2017" name="Genome Biol.">
        <title>Comparative genomics reveals high biological diversity and specific adaptations in the industrially and medically important fungal genus Aspergillus.</title>
        <authorList>
            <person name="de Vries R.P."/>
            <person name="Riley R."/>
            <person name="Wiebenga A."/>
            <person name="Aguilar-Osorio G."/>
            <person name="Amillis S."/>
            <person name="Uchima C.A."/>
            <person name="Anderluh G."/>
            <person name="Asadollahi M."/>
            <person name="Askin M."/>
            <person name="Barry K."/>
            <person name="Battaglia E."/>
            <person name="Bayram O."/>
            <person name="Benocci T."/>
            <person name="Braus-Stromeyer S.A."/>
            <person name="Caldana C."/>
            <person name="Canovas D."/>
            <person name="Cerqueira G.C."/>
            <person name="Chen F."/>
            <person name="Chen W."/>
            <person name="Choi C."/>
            <person name="Clum A."/>
            <person name="Dos Santos R.A."/>
            <person name="Damasio A.R."/>
            <person name="Diallinas G."/>
            <person name="Emri T."/>
            <person name="Fekete E."/>
            <person name="Flipphi M."/>
            <person name="Freyberg S."/>
            <person name="Gallo A."/>
            <person name="Gournas C."/>
            <person name="Habgood R."/>
            <person name="Hainaut M."/>
            <person name="Harispe M.L."/>
            <person name="Henrissat B."/>
            <person name="Hilden K.S."/>
            <person name="Hope R."/>
            <person name="Hossain A."/>
            <person name="Karabika E."/>
            <person name="Karaffa L."/>
            <person name="Karanyi Z."/>
            <person name="Krasevec N."/>
            <person name="Kuo A."/>
            <person name="Kusch H."/>
            <person name="LaButti K."/>
            <person name="Lagendijk E.L."/>
            <person name="Lapidus A."/>
            <person name="Levasseur A."/>
            <person name="Lindquist E."/>
            <person name="Lipzen A."/>
            <person name="Logrieco A.F."/>
            <person name="MacCabe A."/>
            <person name="Maekelae M.R."/>
            <person name="Malavazi I."/>
            <person name="Melin P."/>
            <person name="Meyer V."/>
            <person name="Mielnichuk N."/>
            <person name="Miskei M."/>
            <person name="Molnar A.P."/>
            <person name="Mule G."/>
            <person name="Ngan C.Y."/>
            <person name="Orejas M."/>
            <person name="Orosz E."/>
            <person name="Ouedraogo J.P."/>
            <person name="Overkamp K.M."/>
            <person name="Park H.-S."/>
            <person name="Perrone G."/>
            <person name="Piumi F."/>
            <person name="Punt P.J."/>
            <person name="Ram A.F."/>
            <person name="Ramon A."/>
            <person name="Rauscher S."/>
            <person name="Record E."/>
            <person name="Riano-Pachon D.M."/>
            <person name="Robert V."/>
            <person name="Roehrig J."/>
            <person name="Ruller R."/>
            <person name="Salamov A."/>
            <person name="Salih N.S."/>
            <person name="Samson R.A."/>
            <person name="Sandor E."/>
            <person name="Sanguinetti M."/>
            <person name="Schuetze T."/>
            <person name="Sepcic K."/>
            <person name="Shelest E."/>
            <person name="Sherlock G."/>
            <person name="Sophianopoulou V."/>
            <person name="Squina F.M."/>
            <person name="Sun H."/>
            <person name="Susca A."/>
            <person name="Todd R.B."/>
            <person name="Tsang A."/>
            <person name="Unkles S.E."/>
            <person name="van de Wiele N."/>
            <person name="van Rossen-Uffink D."/>
            <person name="Oliveira J.V."/>
            <person name="Vesth T.C."/>
            <person name="Visser J."/>
            <person name="Yu J.-H."/>
            <person name="Zhou M."/>
            <person name="Andersen M.R."/>
            <person name="Archer D.B."/>
            <person name="Baker S.E."/>
            <person name="Benoit I."/>
            <person name="Brakhage A.A."/>
            <person name="Braus G.H."/>
            <person name="Fischer R."/>
            <person name="Frisvad J.C."/>
            <person name="Goldman G.H."/>
            <person name="Houbraken J."/>
            <person name="Oakley B."/>
            <person name="Pocsi I."/>
            <person name="Scazzocchio C."/>
            <person name="Seiboth B."/>
            <person name="vanKuyk P.A."/>
            <person name="Wortman J."/>
            <person name="Dyer P.S."/>
            <person name="Grigoriev I.V."/>
        </authorList>
    </citation>
    <scope>NUCLEOTIDE SEQUENCE [LARGE SCALE GENOMIC DNA]</scope>
    <source>
        <strain evidence="3">CBS 101740 / IMI 381727 / IBT 21946</strain>
    </source>
</reference>
<protein>
    <submittedName>
        <fullName evidence="2">Uncharacterized protein</fullName>
    </submittedName>
</protein>